<organism evidence="11 12">
    <name type="scientific">Leeuwenhoekiella blandensis (strain CECT 7118 / CCUG 51940 / KCTC 22103 / MED217)</name>
    <name type="common">Flavobacterium sp. (strain MED217)</name>
    <dbReference type="NCBI Taxonomy" id="398720"/>
    <lineage>
        <taxon>Bacteria</taxon>
        <taxon>Pseudomonadati</taxon>
        <taxon>Bacteroidota</taxon>
        <taxon>Flavobacteriia</taxon>
        <taxon>Flavobacteriales</taxon>
        <taxon>Flavobacteriaceae</taxon>
        <taxon>Leeuwenhoekiella</taxon>
    </lineage>
</organism>
<dbReference type="Pfam" id="PF00150">
    <property type="entry name" value="Cellulase"/>
    <property type="match status" value="1"/>
</dbReference>
<evidence type="ECO:0000259" key="10">
    <source>
        <dbReference type="Pfam" id="PF00150"/>
    </source>
</evidence>
<dbReference type="Gene3D" id="3.20.20.80">
    <property type="entry name" value="Glycosidases"/>
    <property type="match status" value="1"/>
</dbReference>
<keyword evidence="9" id="KW-1133">Transmembrane helix</keyword>
<dbReference type="SUPFAM" id="SSF51445">
    <property type="entry name" value="(Trans)glycosidases"/>
    <property type="match status" value="1"/>
</dbReference>
<dbReference type="InterPro" id="IPR001547">
    <property type="entry name" value="Glyco_hydro_5"/>
</dbReference>
<dbReference type="PANTHER" id="PTHR31451:SF39">
    <property type="entry name" value="MANNAN ENDO-1,4-BETA-MANNOSIDASE 1"/>
    <property type="match status" value="1"/>
</dbReference>
<dbReference type="InterPro" id="IPR045053">
    <property type="entry name" value="MAN-like"/>
</dbReference>
<protein>
    <recommendedName>
        <fullName evidence="3">mannan endo-1,4-beta-mannosidase</fullName>
        <ecNumber evidence="3">3.2.1.78</ecNumber>
    </recommendedName>
</protein>
<dbReference type="EMBL" id="AANC01000005">
    <property type="protein sequence ID" value="EAQ49094.1"/>
    <property type="molecule type" value="Genomic_DNA"/>
</dbReference>
<dbReference type="GO" id="GO:0016985">
    <property type="term" value="F:mannan endo-1,4-beta-mannosidase activity"/>
    <property type="evidence" value="ECO:0007669"/>
    <property type="project" value="TreeGrafter"/>
</dbReference>
<dbReference type="HOGENOM" id="CLU_537241_0_0_10"/>
<feature type="domain" description="Glycoside hydrolase family 5" evidence="10">
    <location>
        <begin position="231"/>
        <end position="465"/>
    </location>
</feature>
<comment type="subcellular location">
    <subcellularLocation>
        <location evidence="2">Secreted</location>
    </subcellularLocation>
</comment>
<evidence type="ECO:0000256" key="4">
    <source>
        <dbReference type="ARBA" id="ARBA00022525"/>
    </source>
</evidence>
<keyword evidence="9" id="KW-0472">Membrane</keyword>
<comment type="caution">
    <text evidence="11">The sequence shown here is derived from an EMBL/GenBank/DDBJ whole genome shotgun (WGS) entry which is preliminary data.</text>
</comment>
<evidence type="ECO:0000256" key="2">
    <source>
        <dbReference type="ARBA" id="ARBA00004613"/>
    </source>
</evidence>
<dbReference type="OrthoDB" id="9774262at2"/>
<dbReference type="InterPro" id="IPR017853">
    <property type="entry name" value="GH"/>
</dbReference>
<keyword evidence="12" id="KW-1185">Reference proteome</keyword>
<dbReference type="STRING" id="398720.MED217_06811"/>
<keyword evidence="6 8" id="KW-0378">Hydrolase</keyword>
<proteinExistence type="inferred from homology"/>
<gene>
    <name evidence="11" type="ORF">MED217_06811</name>
</gene>
<evidence type="ECO:0000313" key="11">
    <source>
        <dbReference type="EMBL" id="EAQ49094.1"/>
    </source>
</evidence>
<sequence length="507" mass="58601">MKNQNKNIYRALLILSFIGLNLLLVAAISNILSYLNTGADKSTMLNLALGAEPVYKPHLVWKDSINPSRPIEKPTKKRVAQDYLNAWYVREVALATGENTGITDYYTESARAKIDTLLLQNKKGKTFIKGASLNHELYLEFYSADGQLISFRDEAVFEIKQIYDQEKLVLETRDTSAYRVVMLLEDGFWRIRHQERIIPQAKDSSAQKSSLKRLPQWIKGVNYYPQEHPWNTFDTLFKAERIQADFEKIKQLNLNTLRIFVGYEDFGKAEVNPEKLNRLKQLMDLAQDAELQVIVTLFDFYGDYSVLDTPNTFKHARSIISALKAHPALLAWDLKNEPDLDFDNRGKDQVTFWLQNHIAHLKQLDPETPVTIGWSKAKAATILEEKLDVVSFHYYEELEDFEETYRDLKANTSKPIMLQEFGLSTYSGLWKPFGNDENDQTTYYERILPILKSNNLHFAFWTLYDFEEVPTAVVGRLPWRRAPQKKFGILDSQGESKEAATLFKALK</sequence>
<dbReference type="PANTHER" id="PTHR31451">
    <property type="match status" value="1"/>
</dbReference>
<dbReference type="Proteomes" id="UP000001601">
    <property type="component" value="Unassembled WGS sequence"/>
</dbReference>
<evidence type="ECO:0000256" key="9">
    <source>
        <dbReference type="SAM" id="Phobius"/>
    </source>
</evidence>
<evidence type="ECO:0000256" key="1">
    <source>
        <dbReference type="ARBA" id="ARBA00001678"/>
    </source>
</evidence>
<dbReference type="EC" id="3.2.1.78" evidence="3"/>
<evidence type="ECO:0000256" key="6">
    <source>
        <dbReference type="ARBA" id="ARBA00022801"/>
    </source>
</evidence>
<name>A3XMX6_LEEBM</name>
<evidence type="ECO:0000256" key="8">
    <source>
        <dbReference type="RuleBase" id="RU361153"/>
    </source>
</evidence>
<dbReference type="eggNOG" id="COG3934">
    <property type="taxonomic scope" value="Bacteria"/>
</dbReference>
<dbReference type="GO" id="GO:0000272">
    <property type="term" value="P:polysaccharide catabolic process"/>
    <property type="evidence" value="ECO:0007669"/>
    <property type="project" value="InterPro"/>
</dbReference>
<evidence type="ECO:0000256" key="5">
    <source>
        <dbReference type="ARBA" id="ARBA00022729"/>
    </source>
</evidence>
<evidence type="ECO:0000256" key="3">
    <source>
        <dbReference type="ARBA" id="ARBA00012706"/>
    </source>
</evidence>
<feature type="transmembrane region" description="Helical" evidence="9">
    <location>
        <begin position="12"/>
        <end position="35"/>
    </location>
</feature>
<keyword evidence="4" id="KW-0964">Secreted</keyword>
<keyword evidence="5" id="KW-0732">Signal</keyword>
<evidence type="ECO:0000313" key="12">
    <source>
        <dbReference type="Proteomes" id="UP000001601"/>
    </source>
</evidence>
<dbReference type="AlphaFoldDB" id="A3XMX6"/>
<comment type="similarity">
    <text evidence="8">Belongs to the glycosyl hydrolase 5 (cellulase A) family.</text>
</comment>
<reference evidence="11 12" key="1">
    <citation type="journal article" date="2007" name="Nature">
        <title>Light stimulates growth of proteorhodopsin-containing marine Flavobacteria.</title>
        <authorList>
            <person name="Gomez-Consarnau L."/>
            <person name="Gonzalez J.M."/>
            <person name="Coll-Llado M."/>
            <person name="Gourdon P."/>
            <person name="Pascher T."/>
            <person name="Neutze R."/>
            <person name="Pedros-Alio C."/>
            <person name="Pinhassi J."/>
        </authorList>
    </citation>
    <scope>NUCLEOTIDE SEQUENCE [LARGE SCALE GENOMIC DNA]</scope>
    <source>
        <strain evidence="11 12">MED217</strain>
    </source>
</reference>
<dbReference type="RefSeq" id="WP_009779743.1">
    <property type="nucleotide sequence ID" value="NZ_CH672395.1"/>
</dbReference>
<dbReference type="GO" id="GO:0005576">
    <property type="term" value="C:extracellular region"/>
    <property type="evidence" value="ECO:0007669"/>
    <property type="project" value="UniProtKB-SubCell"/>
</dbReference>
<keyword evidence="7 8" id="KW-0326">Glycosidase</keyword>
<evidence type="ECO:0000256" key="7">
    <source>
        <dbReference type="ARBA" id="ARBA00023295"/>
    </source>
</evidence>
<accession>A3XMX6</accession>
<comment type="catalytic activity">
    <reaction evidence="1">
        <text>Random hydrolysis of (1-&gt;4)-beta-D-mannosidic linkages in mannans, galactomannans and glucomannans.</text>
        <dbReference type="EC" id="3.2.1.78"/>
    </reaction>
</comment>
<keyword evidence="9" id="KW-0812">Transmembrane</keyword>